<dbReference type="InterPro" id="IPR019812">
    <property type="entry name" value="Hydgase_assmbl_chp_CS"/>
</dbReference>
<dbReference type="Gene3D" id="2.30.30.140">
    <property type="match status" value="1"/>
</dbReference>
<dbReference type="EMBL" id="JABFIF010000006">
    <property type="protein sequence ID" value="NOH15693.1"/>
    <property type="molecule type" value="Genomic_DNA"/>
</dbReference>
<dbReference type="GO" id="GO:1902670">
    <property type="term" value="F:carbon dioxide binding"/>
    <property type="evidence" value="ECO:0007669"/>
    <property type="project" value="TreeGrafter"/>
</dbReference>
<dbReference type="NCBIfam" id="TIGR00074">
    <property type="entry name" value="hypC_hupF"/>
    <property type="match status" value="1"/>
</dbReference>
<protein>
    <submittedName>
        <fullName evidence="2">HypC/HybG/HupF family hydrogenase formation chaperone</fullName>
    </submittedName>
</protein>
<evidence type="ECO:0000313" key="3">
    <source>
        <dbReference type="Proteomes" id="UP000528432"/>
    </source>
</evidence>
<dbReference type="PANTHER" id="PTHR35177:SF2">
    <property type="entry name" value="HYDROGENASE MATURATION FACTOR HYBG"/>
    <property type="match status" value="1"/>
</dbReference>
<reference evidence="2 3" key="1">
    <citation type="submission" date="2020-05" db="EMBL/GenBank/DDBJ databases">
        <title>Draft genome sequence of Clostridium cochlearium strain AGROS13 isolated from a sheep dairy farm in New Zealand.</title>
        <authorList>
            <person name="Gupta T.B."/>
            <person name="Jauregui R."/>
            <person name="Risson A.N."/>
            <person name="Brightwell G."/>
            <person name="Maclean P."/>
        </authorList>
    </citation>
    <scope>NUCLEOTIDE SEQUENCE [LARGE SCALE GENOMIC DNA]</scope>
    <source>
        <strain evidence="2 3">AGROS13</strain>
    </source>
</reference>
<dbReference type="GO" id="GO:0051604">
    <property type="term" value="P:protein maturation"/>
    <property type="evidence" value="ECO:0007669"/>
    <property type="project" value="TreeGrafter"/>
</dbReference>
<evidence type="ECO:0000313" key="2">
    <source>
        <dbReference type="EMBL" id="NOH15693.1"/>
    </source>
</evidence>
<sequence length="72" mass="8143">MCIAVPAKVEEIFENQAKVNFKGVKTKVNICLLEKVDIGDYILIHAGCAIEKINEKQAKETVELFEEILSYE</sequence>
<dbReference type="InterPro" id="IPR001109">
    <property type="entry name" value="Hydrogenase_HupF/HypC"/>
</dbReference>
<gene>
    <name evidence="2" type="ORF">HMJ28_04680</name>
</gene>
<dbReference type="FunFam" id="2.30.30.140:FF:000022">
    <property type="entry name" value="Hydrogenase assembly chaperone HybG"/>
    <property type="match status" value="1"/>
</dbReference>
<comment type="similarity">
    <text evidence="1">Belongs to the HupF/HypC family.</text>
</comment>
<dbReference type="SUPFAM" id="SSF159127">
    <property type="entry name" value="HupF/HypC-like"/>
    <property type="match status" value="1"/>
</dbReference>
<dbReference type="GO" id="GO:0005506">
    <property type="term" value="F:iron ion binding"/>
    <property type="evidence" value="ECO:0007669"/>
    <property type="project" value="TreeGrafter"/>
</dbReference>
<proteinExistence type="inferred from homology"/>
<accession>A0A7Y3V6Q5</accession>
<evidence type="ECO:0000256" key="1">
    <source>
        <dbReference type="ARBA" id="ARBA00006018"/>
    </source>
</evidence>
<dbReference type="PRINTS" id="PR00445">
    <property type="entry name" value="HUPFHYPC"/>
</dbReference>
<dbReference type="RefSeq" id="WP_171303130.1">
    <property type="nucleotide sequence ID" value="NZ_JABFIF010000006.1"/>
</dbReference>
<comment type="caution">
    <text evidence="2">The sequence shown here is derived from an EMBL/GenBank/DDBJ whole genome shotgun (WGS) entry which is preliminary data.</text>
</comment>
<organism evidence="2 3">
    <name type="scientific">Clostridium cochlearium</name>
    <dbReference type="NCBI Taxonomy" id="1494"/>
    <lineage>
        <taxon>Bacteria</taxon>
        <taxon>Bacillati</taxon>
        <taxon>Bacillota</taxon>
        <taxon>Clostridia</taxon>
        <taxon>Eubacteriales</taxon>
        <taxon>Clostridiaceae</taxon>
        <taxon>Clostridium</taxon>
    </lineage>
</organism>
<name>A0A7Y3V6Q5_CLOCO</name>
<dbReference type="AlphaFoldDB" id="A0A7Y3V6Q5"/>
<dbReference type="Proteomes" id="UP000528432">
    <property type="component" value="Unassembled WGS sequence"/>
</dbReference>
<dbReference type="PANTHER" id="PTHR35177">
    <property type="entry name" value="HYDROGENASE MATURATION FACTOR HYBG"/>
    <property type="match status" value="1"/>
</dbReference>
<dbReference type="Pfam" id="PF01455">
    <property type="entry name" value="HupF_HypC"/>
    <property type="match status" value="1"/>
</dbReference>
<dbReference type="PROSITE" id="PS01097">
    <property type="entry name" value="HUPF_HYPC"/>
    <property type="match status" value="1"/>
</dbReference>